<dbReference type="RefSeq" id="WP_091300790.1">
    <property type="nucleotide sequence ID" value="NZ_FOCE01000004.1"/>
</dbReference>
<feature type="signal peptide" evidence="1">
    <location>
        <begin position="1"/>
        <end position="20"/>
    </location>
</feature>
<gene>
    <name evidence="2" type="ORF">SAMN04488103_104260</name>
</gene>
<feature type="chain" id="PRO_5011599644" evidence="1">
    <location>
        <begin position="21"/>
        <end position="231"/>
    </location>
</feature>
<organism evidence="2 3">
    <name type="scientific">Gemmobacter aquatilis</name>
    <dbReference type="NCBI Taxonomy" id="933059"/>
    <lineage>
        <taxon>Bacteria</taxon>
        <taxon>Pseudomonadati</taxon>
        <taxon>Pseudomonadota</taxon>
        <taxon>Alphaproteobacteria</taxon>
        <taxon>Rhodobacterales</taxon>
        <taxon>Paracoccaceae</taxon>
        <taxon>Gemmobacter</taxon>
    </lineage>
</organism>
<evidence type="ECO:0000313" key="3">
    <source>
        <dbReference type="Proteomes" id="UP000198761"/>
    </source>
</evidence>
<evidence type="ECO:0000313" key="2">
    <source>
        <dbReference type="EMBL" id="SEN35022.1"/>
    </source>
</evidence>
<dbReference type="AlphaFoldDB" id="A0A1H8FTL7"/>
<accession>A0A1H8FTL7</accession>
<reference evidence="2 3" key="1">
    <citation type="submission" date="2016-10" db="EMBL/GenBank/DDBJ databases">
        <authorList>
            <person name="de Groot N.N."/>
        </authorList>
    </citation>
    <scope>NUCLEOTIDE SEQUENCE [LARGE SCALE GENOMIC DNA]</scope>
    <source>
        <strain evidence="2 3">DSM 3857</strain>
    </source>
</reference>
<proteinExistence type="predicted"/>
<dbReference type="Proteomes" id="UP000198761">
    <property type="component" value="Unassembled WGS sequence"/>
</dbReference>
<keyword evidence="1" id="KW-0732">Signal</keyword>
<protein>
    <submittedName>
        <fullName evidence="2">Uncharacterized protein</fullName>
    </submittedName>
</protein>
<keyword evidence="3" id="KW-1185">Reference proteome</keyword>
<dbReference type="EMBL" id="FOCE01000004">
    <property type="protein sequence ID" value="SEN35022.1"/>
    <property type="molecule type" value="Genomic_DNA"/>
</dbReference>
<sequence length="231" mass="25368">MLRVLIAALMAIGLAKALHADPDPGHLVTLNTRTFDLGIEVAKMRRDPDFVPMNEIDWLKPILDADPALGPTVFHIEMAHPSIKTAARLWEWGEAGKAGTLASRFRYTSHIPERFQLPGFETRSYHENGQGSVVMIPTDPSANFSVSCDLNPRTDALLFCVLYAAYPPDPLIFLKARLYHPAPQTIRSAPLHAIAARMREIASCLDVTVQPLDRAPDGLPKLQDCQSGPGA</sequence>
<dbReference type="OrthoDB" id="7835324at2"/>
<evidence type="ECO:0000256" key="1">
    <source>
        <dbReference type="SAM" id="SignalP"/>
    </source>
</evidence>
<name>A0A1H8FTL7_9RHOB</name>